<dbReference type="AlphaFoldDB" id="A0A816LDI0"/>
<name>A0A816LDI0_BRANA</name>
<organism evidence="1">
    <name type="scientific">Brassica napus</name>
    <name type="common">Rape</name>
    <dbReference type="NCBI Taxonomy" id="3708"/>
    <lineage>
        <taxon>Eukaryota</taxon>
        <taxon>Viridiplantae</taxon>
        <taxon>Streptophyta</taxon>
        <taxon>Embryophyta</taxon>
        <taxon>Tracheophyta</taxon>
        <taxon>Spermatophyta</taxon>
        <taxon>Magnoliopsida</taxon>
        <taxon>eudicotyledons</taxon>
        <taxon>Gunneridae</taxon>
        <taxon>Pentapetalae</taxon>
        <taxon>rosids</taxon>
        <taxon>malvids</taxon>
        <taxon>Brassicales</taxon>
        <taxon>Brassicaceae</taxon>
        <taxon>Brassiceae</taxon>
        <taxon>Brassica</taxon>
    </lineage>
</organism>
<gene>
    <name evidence="1" type="ORF">DARMORV10_C05P35380.1</name>
</gene>
<dbReference type="Proteomes" id="UP001295469">
    <property type="component" value="Chromosome C05"/>
</dbReference>
<dbReference type="EMBL" id="HG994369">
    <property type="protein sequence ID" value="CAF1929806.1"/>
    <property type="molecule type" value="Genomic_DNA"/>
</dbReference>
<reference evidence="1" key="1">
    <citation type="submission" date="2021-01" db="EMBL/GenBank/DDBJ databases">
        <authorList>
            <consortium name="Genoscope - CEA"/>
            <person name="William W."/>
        </authorList>
    </citation>
    <scope>NUCLEOTIDE SEQUENCE</scope>
</reference>
<evidence type="ECO:0000313" key="1">
    <source>
        <dbReference type="EMBL" id="CAF1929806.1"/>
    </source>
</evidence>
<protein>
    <submittedName>
        <fullName evidence="1">(rape) hypothetical protein</fullName>
    </submittedName>
</protein>
<proteinExistence type="predicted"/>
<sequence>MSPTSSLCGDGLFNQSQRIHFIFSSLCPPQPQCFDMIDVSLVISGFRAVRPRFQGLGSGPGGSFTLLERWSGTDVFSSNARRDPVDLVSPAPSLTALVGSGSA</sequence>
<accession>A0A816LDI0</accession>